<dbReference type="Gene3D" id="3.40.50.300">
    <property type="entry name" value="P-loop containing nucleotide triphosphate hydrolases"/>
    <property type="match status" value="1"/>
</dbReference>
<evidence type="ECO:0000313" key="3">
    <source>
        <dbReference type="Proteomes" id="UP000012174"/>
    </source>
</evidence>
<dbReference type="SUPFAM" id="SSF52540">
    <property type="entry name" value="P-loop containing nucleoside triphosphate hydrolases"/>
    <property type="match status" value="1"/>
</dbReference>
<feature type="compositionally biased region" description="Basic and acidic residues" evidence="1">
    <location>
        <begin position="293"/>
        <end position="307"/>
    </location>
</feature>
<dbReference type="OrthoDB" id="8954335at2759"/>
<name>M7S9I7_EUTLA</name>
<feature type="region of interest" description="Disordered" evidence="1">
    <location>
        <begin position="1"/>
        <end position="26"/>
    </location>
</feature>
<dbReference type="AlphaFoldDB" id="M7S9I7"/>
<feature type="region of interest" description="Disordered" evidence="1">
    <location>
        <begin position="282"/>
        <end position="349"/>
    </location>
</feature>
<evidence type="ECO:0000256" key="1">
    <source>
        <dbReference type="SAM" id="MobiDB-lite"/>
    </source>
</evidence>
<dbReference type="OMA" id="NEHTARN"/>
<dbReference type="STRING" id="1287681.M7S9I7"/>
<evidence type="ECO:0008006" key="4">
    <source>
        <dbReference type="Google" id="ProtNLM"/>
    </source>
</evidence>
<dbReference type="HOGENOM" id="CLU_018003_2_1_1"/>
<reference evidence="3" key="1">
    <citation type="journal article" date="2013" name="Genome Announc.">
        <title>Draft genome sequence of the grapevine dieback fungus Eutypa lata UCR-EL1.</title>
        <authorList>
            <person name="Blanco-Ulate B."/>
            <person name="Rolshausen P.E."/>
            <person name="Cantu D."/>
        </authorList>
    </citation>
    <scope>NUCLEOTIDE SEQUENCE [LARGE SCALE GENOMIC DNA]</scope>
    <source>
        <strain evidence="3">UCR-EL1</strain>
    </source>
</reference>
<organism evidence="2 3">
    <name type="scientific">Eutypa lata (strain UCR-EL1)</name>
    <name type="common">Grapevine dieback disease fungus</name>
    <name type="synonym">Eutypa armeniacae</name>
    <dbReference type="NCBI Taxonomy" id="1287681"/>
    <lineage>
        <taxon>Eukaryota</taxon>
        <taxon>Fungi</taxon>
        <taxon>Dikarya</taxon>
        <taxon>Ascomycota</taxon>
        <taxon>Pezizomycotina</taxon>
        <taxon>Sordariomycetes</taxon>
        <taxon>Xylariomycetidae</taxon>
        <taxon>Xylariales</taxon>
        <taxon>Diatrypaceae</taxon>
        <taxon>Eutypa</taxon>
    </lineage>
</organism>
<protein>
    <recommendedName>
        <fullName evidence="4">G domain-containing protein</fullName>
    </recommendedName>
</protein>
<dbReference type="EMBL" id="KB707371">
    <property type="protein sequence ID" value="EMR62809.1"/>
    <property type="molecule type" value="Genomic_DNA"/>
</dbReference>
<gene>
    <name evidence="2" type="ORF">UCREL1_10271</name>
</gene>
<feature type="compositionally biased region" description="Polar residues" evidence="1">
    <location>
        <begin position="1"/>
        <end position="15"/>
    </location>
</feature>
<dbReference type="InterPro" id="IPR027417">
    <property type="entry name" value="P-loop_NTPase"/>
</dbReference>
<dbReference type="eggNOG" id="ENOG502S03K">
    <property type="taxonomic scope" value="Eukaryota"/>
</dbReference>
<dbReference type="KEGG" id="ela:UCREL1_10271"/>
<dbReference type="Proteomes" id="UP000012174">
    <property type="component" value="Unassembled WGS sequence"/>
</dbReference>
<keyword evidence="3" id="KW-1185">Reference proteome</keyword>
<dbReference type="CDD" id="cd00882">
    <property type="entry name" value="Ras_like_GTPase"/>
    <property type="match status" value="1"/>
</dbReference>
<accession>M7S9I7</accession>
<proteinExistence type="predicted"/>
<feature type="compositionally biased region" description="Basic and acidic residues" evidence="1">
    <location>
        <begin position="321"/>
        <end position="334"/>
    </location>
</feature>
<evidence type="ECO:0000313" key="2">
    <source>
        <dbReference type="EMBL" id="EMR62809.1"/>
    </source>
</evidence>
<sequence length="409" mass="46363">MARSQATNSNPQASTESEHQAALRLRGGRAPRPNDVFIAVMGMAGPEKSSFIRLCSGKRVKEYNILETTNQEVAVCAYDQSPSRTIYLVDTPGFDHADQTDAAVLRDIAALLNDYYLNNIIFKGIIYLHYIGPLNSQIVMRRNMAIFQKLCGDVQLKRVTLVTTGWGKVPEGDEKLNEWQLTYVDELWGYMVKQGSTVRRHHDNEHTARNIVDEVAAIGGIEASLDIQEEMVTQQRALSQTSAGQELYNDYASRIASMGQGQRDLHISQRKLQEERIRKQEQLLAQQGGSHATELKLQQDESERKLQDEDEELERQRVRRVQKEKESERQEQEQGKGQQPPPEATQPSYREIPLPHYEAVNNAELTMERGSDGKLRLMRRDVVNTIAVNTGTINMSEYTSPQLLPPSKD</sequence>